<dbReference type="Pfam" id="PF06250">
    <property type="entry name" value="YhcG_C"/>
    <property type="match status" value="1"/>
</dbReference>
<dbReference type="GO" id="GO:0004519">
    <property type="term" value="F:endonuclease activity"/>
    <property type="evidence" value="ECO:0007669"/>
    <property type="project" value="UniProtKB-KW"/>
</dbReference>
<dbReference type="InterPro" id="IPR011856">
    <property type="entry name" value="tRNA_endonuc-like_dom_sf"/>
</dbReference>
<evidence type="ECO:0000259" key="2">
    <source>
        <dbReference type="Pfam" id="PF17761"/>
    </source>
</evidence>
<dbReference type="PANTHER" id="PTHR30547:SF0">
    <property type="entry name" value="BLR8175 PROTEIN"/>
    <property type="match status" value="1"/>
</dbReference>
<evidence type="ECO:0000313" key="3">
    <source>
        <dbReference type="EMBL" id="SHJ52939.1"/>
    </source>
</evidence>
<accession>A0A1M6K1U1</accession>
<dbReference type="Proteomes" id="UP000184185">
    <property type="component" value="Unassembled WGS sequence"/>
</dbReference>
<dbReference type="GO" id="GO:0003676">
    <property type="term" value="F:nucleic acid binding"/>
    <property type="evidence" value="ECO:0007669"/>
    <property type="project" value="InterPro"/>
</dbReference>
<dbReference type="Pfam" id="PF17761">
    <property type="entry name" value="DUF1016_N"/>
    <property type="match status" value="1"/>
</dbReference>
<reference evidence="3 4" key="1">
    <citation type="submission" date="2016-11" db="EMBL/GenBank/DDBJ databases">
        <authorList>
            <person name="Jaros S."/>
            <person name="Januszkiewicz K."/>
            <person name="Wedrychowicz H."/>
        </authorList>
    </citation>
    <scope>NUCLEOTIDE SEQUENCE [LARGE SCALE GENOMIC DNA]</scope>
    <source>
        <strain evidence="3 4">DSM 14809</strain>
    </source>
</reference>
<dbReference type="Gene3D" id="3.40.1350.10">
    <property type="match status" value="1"/>
</dbReference>
<dbReference type="InterPro" id="IPR041527">
    <property type="entry name" value="YhcG_N"/>
</dbReference>
<dbReference type="InterPro" id="IPR053148">
    <property type="entry name" value="PD-DEXK-like_domain"/>
</dbReference>
<protein>
    <submittedName>
        <fullName evidence="3">Predicted nuclease of restriction endonuclease-like (RecB) superfamily, DUF1016 family</fullName>
    </submittedName>
</protein>
<feature type="domain" description="YhcG PDDEXK nuclease" evidence="1">
    <location>
        <begin position="210"/>
        <end position="369"/>
    </location>
</feature>
<dbReference type="PANTHER" id="PTHR30547">
    <property type="entry name" value="UNCHARACTERIZED PROTEIN YHCG-RELATED"/>
    <property type="match status" value="1"/>
</dbReference>
<dbReference type="EMBL" id="FQYQ01000027">
    <property type="protein sequence ID" value="SHJ52939.1"/>
    <property type="molecule type" value="Genomic_DNA"/>
</dbReference>
<evidence type="ECO:0000313" key="4">
    <source>
        <dbReference type="Proteomes" id="UP000184185"/>
    </source>
</evidence>
<dbReference type="RefSeq" id="WP_072919038.1">
    <property type="nucleotide sequence ID" value="NZ_FQYQ01000027.1"/>
</dbReference>
<dbReference type="AlphaFoldDB" id="A0A1M6K1U1"/>
<proteinExistence type="predicted"/>
<feature type="domain" description="YhcG N-terminal" evidence="2">
    <location>
        <begin position="12"/>
        <end position="185"/>
    </location>
</feature>
<organism evidence="3 4">
    <name type="scientific">Pseudobutyrivibrio xylanivorans DSM 14809</name>
    <dbReference type="NCBI Taxonomy" id="1123012"/>
    <lineage>
        <taxon>Bacteria</taxon>
        <taxon>Bacillati</taxon>
        <taxon>Bacillota</taxon>
        <taxon>Clostridia</taxon>
        <taxon>Lachnospirales</taxon>
        <taxon>Lachnospiraceae</taxon>
        <taxon>Pseudobutyrivibrio</taxon>
    </lineage>
</organism>
<sequence>MDQKYRDAVELIKTAILQSQYEAAKNVNANQLMLYFGIGKYISLNSRNGFWGQGAIDAISEQLERELPGLKGFSARNLRYMRTFYEEWRVLDTNSTYVIEDKNSILAHACAKIEDSEREEIWHTHVPNLESFPFADFFSIGFSHHRAILSKVKSYEERVFYIKKCAEEKLSFKAVEEILEQDLFHHQGNLPNNFANTMTPGLQAFKAINTFKDEYLLDYINVEEIDIRDAADVDERVVENAIVNNVKNFILTFGKDFAFISNQYHLDAFGEDQYIDLLFFNRELNCLVAVELKKGKFKPSYLGQLQGYLSILDGFEKKPHENPAIGVILCRDMNKSFVDYVIQDYSKPMGVATYKTSKDMSEELKKALPDIEELKRLLDAED</sequence>
<keyword evidence="4" id="KW-1185">Reference proteome</keyword>
<evidence type="ECO:0000259" key="1">
    <source>
        <dbReference type="Pfam" id="PF06250"/>
    </source>
</evidence>
<keyword evidence="3" id="KW-0540">Nuclease</keyword>
<keyword evidence="3" id="KW-0255">Endonuclease</keyword>
<dbReference type="InterPro" id="IPR009362">
    <property type="entry name" value="YhcG_C"/>
</dbReference>
<dbReference type="OrthoDB" id="9801263at2"/>
<keyword evidence="3" id="KW-0378">Hydrolase</keyword>
<name>A0A1M6K1U1_PSEXY</name>
<gene>
    <name evidence="3" type="ORF">SAMN02745725_02755</name>
</gene>